<dbReference type="PANTHER" id="PTHR42949:SF3">
    <property type="entry name" value="ANAEROBIC GLYCEROL-3-PHOSPHATE DEHYDROGENASE SUBUNIT B"/>
    <property type="match status" value="1"/>
</dbReference>
<name>A0A2S9QH11_9HYPH</name>
<evidence type="ECO:0000313" key="4">
    <source>
        <dbReference type="Proteomes" id="UP000237682"/>
    </source>
</evidence>
<dbReference type="GO" id="GO:0016491">
    <property type="term" value="F:oxidoreductase activity"/>
    <property type="evidence" value="ECO:0007669"/>
    <property type="project" value="UniProtKB-KW"/>
</dbReference>
<accession>A0A2S9QH11</accession>
<dbReference type="Pfam" id="PF07992">
    <property type="entry name" value="Pyr_redox_2"/>
    <property type="match status" value="1"/>
</dbReference>
<reference evidence="3 4" key="1">
    <citation type="submission" date="2018-02" db="EMBL/GenBank/DDBJ databases">
        <title>Whole genome sequencing of endophytic bacterium.</title>
        <authorList>
            <person name="Eedara R."/>
            <person name="Podile A.R."/>
        </authorList>
    </citation>
    <scope>NUCLEOTIDE SEQUENCE [LARGE SCALE GENOMIC DNA]</scope>
    <source>
        <strain evidence="3 4">RP1T</strain>
    </source>
</reference>
<dbReference type="Proteomes" id="UP000237682">
    <property type="component" value="Unassembled WGS sequence"/>
</dbReference>
<dbReference type="Gene3D" id="3.50.50.60">
    <property type="entry name" value="FAD/NAD(P)-binding domain"/>
    <property type="match status" value="2"/>
</dbReference>
<feature type="domain" description="FAD/NAD(P)-binding" evidence="2">
    <location>
        <begin position="10"/>
        <end position="292"/>
    </location>
</feature>
<protein>
    <submittedName>
        <fullName evidence="3">Pyridine nucleotide-disulfide oxidoreductase</fullName>
    </submittedName>
</protein>
<proteinExistence type="predicted"/>
<dbReference type="PRINTS" id="PR00469">
    <property type="entry name" value="PNDRDTASEII"/>
</dbReference>
<evidence type="ECO:0000256" key="1">
    <source>
        <dbReference type="ARBA" id="ARBA00023002"/>
    </source>
</evidence>
<gene>
    <name evidence="3" type="ORF">C5L14_05245</name>
</gene>
<sequence length="419" mass="44243">MSAAETMAPDVLVVGGGPAGLSAATTLRELGVGRVVLLERDTVVGGIPRHCGHSPFGMREFRRILSGTRYAARLEARAKDRGVEILTRHSVLSVQDGAVKAVSPDGPIEFRPRRILLATGTREASRAARLVSGERPLGILNTAALQAYVHLEKLAPFRRPVIVGTELVAMSAILTCLSGGIRPAAMIEPNARPTARFPFGLLPRLLGIPVHYRSEIGTISGKGRVQEVVVRSEAGDRSIGCDGVLFTGAFTPESALARLAGLPIDAGSGGPVVDAFGRTRDGAIFAAGNLLRPVETAGWCWAEARRIAGSIAHDLESGLPARQATIPLRIGAGIKLVLPQEIDRRGIGHADLPRALPELQLRLSERLRGTLILSASGAVLWSRAIASGPERRILIPTARLAIPPAAAELTLQVVQSKAP</sequence>
<keyword evidence="1" id="KW-0560">Oxidoreductase</keyword>
<dbReference type="AlphaFoldDB" id="A0A2S9QH11"/>
<keyword evidence="4" id="KW-1185">Reference proteome</keyword>
<evidence type="ECO:0000259" key="2">
    <source>
        <dbReference type="Pfam" id="PF07992"/>
    </source>
</evidence>
<dbReference type="InterPro" id="IPR036188">
    <property type="entry name" value="FAD/NAD-bd_sf"/>
</dbReference>
<evidence type="ECO:0000313" key="3">
    <source>
        <dbReference type="EMBL" id="PRH88639.1"/>
    </source>
</evidence>
<comment type="caution">
    <text evidence="3">The sequence shown here is derived from an EMBL/GenBank/DDBJ whole genome shotgun (WGS) entry which is preliminary data.</text>
</comment>
<dbReference type="PRINTS" id="PR00368">
    <property type="entry name" value="FADPNR"/>
</dbReference>
<dbReference type="InterPro" id="IPR051691">
    <property type="entry name" value="Metab_Enz_Cyan_OpOx_G3PDH"/>
</dbReference>
<dbReference type="PANTHER" id="PTHR42949">
    <property type="entry name" value="ANAEROBIC GLYCEROL-3-PHOSPHATE DEHYDROGENASE SUBUNIT B"/>
    <property type="match status" value="1"/>
</dbReference>
<dbReference type="RefSeq" id="WP_105860988.1">
    <property type="nucleotide sequence ID" value="NZ_PUEJ01000002.1"/>
</dbReference>
<dbReference type="SUPFAM" id="SSF51905">
    <property type="entry name" value="FAD/NAD(P)-binding domain"/>
    <property type="match status" value="1"/>
</dbReference>
<dbReference type="EMBL" id="PUEJ01000002">
    <property type="protein sequence ID" value="PRH88639.1"/>
    <property type="molecule type" value="Genomic_DNA"/>
</dbReference>
<dbReference type="InterPro" id="IPR023753">
    <property type="entry name" value="FAD/NAD-binding_dom"/>
</dbReference>
<dbReference type="OrthoDB" id="5287468at2"/>
<organism evidence="3 4">
    <name type="scientific">Labrys okinawensis</name>
    <dbReference type="NCBI Taxonomy" id="346911"/>
    <lineage>
        <taxon>Bacteria</taxon>
        <taxon>Pseudomonadati</taxon>
        <taxon>Pseudomonadota</taxon>
        <taxon>Alphaproteobacteria</taxon>
        <taxon>Hyphomicrobiales</taxon>
        <taxon>Xanthobacteraceae</taxon>
        <taxon>Labrys</taxon>
    </lineage>
</organism>